<evidence type="ECO:0000313" key="8">
    <source>
        <dbReference type="EMBL" id="RIA89019.1"/>
    </source>
</evidence>
<evidence type="ECO:0000256" key="4">
    <source>
        <dbReference type="ARBA" id="ARBA00022694"/>
    </source>
</evidence>
<sequence>MSSLKVKLSFSGGVELLFDNIKQKSIEISSSINPPNPTTMKDLILWMKDNLLKERPELFMSGDTVRPGILVLINDSDWELEGELEYEIEDGDDIVFISTLHGG</sequence>
<comment type="function">
    <text evidence="6">Acts as a sulfur carrier required for 2-thiolation of mcm(5)S(2)U at tRNA wobble positions of cytosolic tRNA(Lys), tRNA(Glu) and tRNA(Gln). Serves as sulfur donor in tRNA 2-thiolation reaction by being thiocarboxylated (-COSH) at its C-terminus by the MOCS3 homolog UBA4. The sulfur is then transferred to tRNA to form 2-thiolation of mcm(5)S(2)U. Prior mcm(5) tRNA modification by the elongator complex is required for 2-thiolation. Also acts as a ubiquitin-like protein (UBL) that is covalently conjugated via an isopeptide bond to lysine residues of target proteins such as AHP1. The thiocarboxylated form serves as substrate for conjugation and oxidative stress specifically induces the formation of UBL-protein conjugates.</text>
</comment>
<dbReference type="AlphaFoldDB" id="A0A397SVL9"/>
<evidence type="ECO:0000256" key="5">
    <source>
        <dbReference type="ARBA" id="ARBA00022786"/>
    </source>
</evidence>
<dbReference type="GO" id="GO:0002098">
    <property type="term" value="P:tRNA wobble uridine modification"/>
    <property type="evidence" value="ECO:0007669"/>
    <property type="project" value="UniProtKB-UniRule"/>
</dbReference>
<evidence type="ECO:0000256" key="2">
    <source>
        <dbReference type="ARBA" id="ARBA00022490"/>
    </source>
</evidence>
<organism evidence="8 9">
    <name type="scientific">Glomus cerebriforme</name>
    <dbReference type="NCBI Taxonomy" id="658196"/>
    <lineage>
        <taxon>Eukaryota</taxon>
        <taxon>Fungi</taxon>
        <taxon>Fungi incertae sedis</taxon>
        <taxon>Mucoromycota</taxon>
        <taxon>Glomeromycotina</taxon>
        <taxon>Glomeromycetes</taxon>
        <taxon>Glomerales</taxon>
        <taxon>Glomeraceae</taxon>
        <taxon>Glomus</taxon>
    </lineage>
</organism>
<dbReference type="STRING" id="658196.A0A397SVL9"/>
<evidence type="ECO:0000256" key="6">
    <source>
        <dbReference type="HAMAP-Rule" id="MF_03048"/>
    </source>
</evidence>
<evidence type="ECO:0000313" key="9">
    <source>
        <dbReference type="Proteomes" id="UP000265703"/>
    </source>
</evidence>
<comment type="caution">
    <text evidence="8">The sequence shown here is derived from an EMBL/GenBank/DDBJ whole genome shotgun (WGS) entry which is preliminary data.</text>
</comment>
<dbReference type="Gene3D" id="3.10.20.30">
    <property type="match status" value="1"/>
</dbReference>
<accession>A0A397SVL9</accession>
<evidence type="ECO:0000256" key="3">
    <source>
        <dbReference type="ARBA" id="ARBA00022499"/>
    </source>
</evidence>
<evidence type="ECO:0000256" key="1">
    <source>
        <dbReference type="ARBA" id="ARBA00004496"/>
    </source>
</evidence>
<comment type="subcellular location">
    <subcellularLocation>
        <location evidence="1 6 7">Cytoplasm</location>
    </subcellularLocation>
</comment>
<dbReference type="InterPro" id="IPR016155">
    <property type="entry name" value="Mopterin_synth/thiamin_S_b"/>
</dbReference>
<keyword evidence="9" id="KW-1185">Reference proteome</keyword>
<keyword evidence="5 6" id="KW-0833">Ubl conjugation pathway</keyword>
<dbReference type="PANTHER" id="PTHR14986">
    <property type="entry name" value="RURM1 PROTEIN"/>
    <property type="match status" value="1"/>
</dbReference>
<dbReference type="HAMAP" id="MF_03048">
    <property type="entry name" value="Urm1"/>
    <property type="match status" value="1"/>
</dbReference>
<evidence type="ECO:0000256" key="7">
    <source>
        <dbReference type="RuleBase" id="RU361182"/>
    </source>
</evidence>
<dbReference type="UniPathway" id="UPA00988"/>
<comment type="similarity">
    <text evidence="6 7">Belongs to the URM1 family.</text>
</comment>
<protein>
    <recommendedName>
        <fullName evidence="6 7">Ubiquitin-related modifier 1</fullName>
    </recommendedName>
</protein>
<name>A0A397SVL9_9GLOM</name>
<dbReference type="SUPFAM" id="SSF54285">
    <property type="entry name" value="MoaD/ThiS"/>
    <property type="match status" value="1"/>
</dbReference>
<comment type="PTM">
    <text evidence="6">C-terminal thiocarboxylation occurs in 2 steps, it is first acyl-adenylated (-COAMP) via the hesA/moeB/thiF part of UBA4, then thiocarboxylated (-COSH) via the rhodanese domain of UBA4.</text>
</comment>
<dbReference type="Proteomes" id="UP000265703">
    <property type="component" value="Unassembled WGS sequence"/>
</dbReference>
<dbReference type="CDD" id="cd01764">
    <property type="entry name" value="Ubl_Urm1"/>
    <property type="match status" value="1"/>
</dbReference>
<keyword evidence="3 6" id="KW-1017">Isopeptide bond</keyword>
<feature type="modified residue" description="1-thioglycine" evidence="6">
    <location>
        <position position="103"/>
    </location>
</feature>
<gene>
    <name evidence="6" type="primary">URM1</name>
    <name evidence="8" type="ORF">C1645_825452</name>
</gene>
<dbReference type="FunFam" id="3.10.20.30:FF:000021">
    <property type="entry name" value="Ubiquitin-related modifier 1"/>
    <property type="match status" value="1"/>
</dbReference>
<dbReference type="InterPro" id="IPR012675">
    <property type="entry name" value="Beta-grasp_dom_sf"/>
</dbReference>
<dbReference type="PIRSF" id="PIRSF037379">
    <property type="entry name" value="Ubiquitin-related_modifier_1"/>
    <property type="match status" value="1"/>
</dbReference>
<dbReference type="OrthoDB" id="10248987at2759"/>
<keyword evidence="2 6" id="KW-0963">Cytoplasm</keyword>
<keyword evidence="4 6" id="KW-0819">tRNA processing</keyword>
<dbReference type="EMBL" id="QKYT01000236">
    <property type="protein sequence ID" value="RIA89019.1"/>
    <property type="molecule type" value="Genomic_DNA"/>
</dbReference>
<proteinExistence type="inferred from homology"/>
<reference evidence="8 9" key="1">
    <citation type="submission" date="2018-06" db="EMBL/GenBank/DDBJ databases">
        <title>Comparative genomics reveals the genomic features of Rhizophagus irregularis, R. cerebriforme, R. diaphanum and Gigaspora rosea, and their symbiotic lifestyle signature.</title>
        <authorList>
            <person name="Morin E."/>
            <person name="San Clemente H."/>
            <person name="Chen E.C.H."/>
            <person name="De La Providencia I."/>
            <person name="Hainaut M."/>
            <person name="Kuo A."/>
            <person name="Kohler A."/>
            <person name="Murat C."/>
            <person name="Tang N."/>
            <person name="Roy S."/>
            <person name="Loubradou J."/>
            <person name="Henrissat B."/>
            <person name="Grigoriev I.V."/>
            <person name="Corradi N."/>
            <person name="Roux C."/>
            <person name="Martin F.M."/>
        </authorList>
    </citation>
    <scope>NUCLEOTIDE SEQUENCE [LARGE SCALE GENOMIC DNA]</scope>
    <source>
        <strain evidence="8 9">DAOM 227022</strain>
    </source>
</reference>
<dbReference type="GO" id="GO:0034227">
    <property type="term" value="P:tRNA thio-modification"/>
    <property type="evidence" value="ECO:0007669"/>
    <property type="project" value="UniProtKB-UniRule"/>
</dbReference>
<dbReference type="Pfam" id="PF09138">
    <property type="entry name" value="Urm1"/>
    <property type="match status" value="1"/>
</dbReference>
<dbReference type="GO" id="GO:0032447">
    <property type="term" value="P:protein urmylation"/>
    <property type="evidence" value="ECO:0007669"/>
    <property type="project" value="UniProtKB-UniRule"/>
</dbReference>
<comment type="pathway">
    <text evidence="6 7">tRNA modification; 5-methoxycarbonylmethyl-2-thiouridine-tRNA biosynthesis.</text>
</comment>
<dbReference type="InterPro" id="IPR015221">
    <property type="entry name" value="Urm1"/>
</dbReference>
<feature type="cross-link" description="Glycyl lysine isopeptide (Gly-Lys) (interchain with K-? in acceptor proteins)" evidence="6">
    <location>
        <position position="103"/>
    </location>
</feature>
<dbReference type="GO" id="GO:0005829">
    <property type="term" value="C:cytosol"/>
    <property type="evidence" value="ECO:0007669"/>
    <property type="project" value="UniProtKB-UniRule"/>
</dbReference>